<dbReference type="Pfam" id="PF08245">
    <property type="entry name" value="Mur_ligase_M"/>
    <property type="match status" value="1"/>
</dbReference>
<dbReference type="GO" id="GO:0046656">
    <property type="term" value="P:folic acid biosynthetic process"/>
    <property type="evidence" value="ECO:0007669"/>
    <property type="project" value="UniProtKB-KW"/>
</dbReference>
<evidence type="ECO:0000256" key="12">
    <source>
        <dbReference type="ARBA" id="ARBA00022840"/>
    </source>
</evidence>
<dbReference type="GO" id="GO:0004326">
    <property type="term" value="F:tetrahydrofolylpolyglutamate synthase activity"/>
    <property type="evidence" value="ECO:0007669"/>
    <property type="project" value="UniProtKB-EC"/>
</dbReference>
<dbReference type="GO" id="GO:0046872">
    <property type="term" value="F:metal ion binding"/>
    <property type="evidence" value="ECO:0007669"/>
    <property type="project" value="UniProtKB-KW"/>
</dbReference>
<evidence type="ECO:0000256" key="14">
    <source>
        <dbReference type="ARBA" id="ARBA00022909"/>
    </source>
</evidence>
<comment type="pathway">
    <text evidence="4">Cofactor biosynthesis; tetrahydrofolylpolyglutamate biosynthesis.</text>
</comment>
<dbReference type="InterPro" id="IPR036615">
    <property type="entry name" value="Mur_ligase_C_dom_sf"/>
</dbReference>
<reference evidence="25 26" key="1">
    <citation type="submission" date="2019-03" db="EMBL/GenBank/DDBJ databases">
        <title>Porphyromonas levii Isolated from the Uterus of Dairy Cows.</title>
        <authorList>
            <person name="Francis A.M."/>
        </authorList>
    </citation>
    <scope>NUCLEOTIDE SEQUENCE [LARGE SCALE GENOMIC DNA]</scope>
    <source>
        <strain evidence="25 26">AF5678</strain>
    </source>
</reference>
<dbReference type="InterPro" id="IPR018109">
    <property type="entry name" value="Folylpolyglutamate_synth_CS"/>
</dbReference>
<evidence type="ECO:0000256" key="10">
    <source>
        <dbReference type="ARBA" id="ARBA00022723"/>
    </source>
</evidence>
<dbReference type="EC" id="6.3.2.12" evidence="6"/>
<evidence type="ECO:0000256" key="19">
    <source>
        <dbReference type="ARBA" id="ARBA00047808"/>
    </source>
</evidence>
<dbReference type="PROSITE" id="PS01012">
    <property type="entry name" value="FOLYLPOLYGLU_SYNT_2"/>
    <property type="match status" value="1"/>
</dbReference>
<keyword evidence="13" id="KW-0460">Magnesium</keyword>
<dbReference type="InterPro" id="IPR001645">
    <property type="entry name" value="Folylpolyglutamate_synth"/>
</dbReference>
<dbReference type="SUPFAM" id="SSF53244">
    <property type="entry name" value="MurD-like peptide ligases, peptide-binding domain"/>
    <property type="match status" value="1"/>
</dbReference>
<evidence type="ECO:0000313" key="25">
    <source>
        <dbReference type="EMBL" id="TFH96987.1"/>
    </source>
</evidence>
<dbReference type="NCBIfam" id="TIGR01499">
    <property type="entry name" value="folC"/>
    <property type="match status" value="1"/>
</dbReference>
<dbReference type="SUPFAM" id="SSF53623">
    <property type="entry name" value="MurD-like peptide ligases, catalytic domain"/>
    <property type="match status" value="1"/>
</dbReference>
<evidence type="ECO:0000256" key="1">
    <source>
        <dbReference type="ARBA" id="ARBA00001946"/>
    </source>
</evidence>
<comment type="catalytic activity">
    <reaction evidence="18">
        <text>(6S)-5,6,7,8-tetrahydrofolyl-(gamma-L-Glu)(n) + L-glutamate + ATP = (6S)-5,6,7,8-tetrahydrofolyl-(gamma-L-Glu)(n+1) + ADP + phosphate + H(+)</text>
        <dbReference type="Rhea" id="RHEA:10580"/>
        <dbReference type="Rhea" id="RHEA-COMP:14738"/>
        <dbReference type="Rhea" id="RHEA-COMP:14740"/>
        <dbReference type="ChEBI" id="CHEBI:15378"/>
        <dbReference type="ChEBI" id="CHEBI:29985"/>
        <dbReference type="ChEBI" id="CHEBI:30616"/>
        <dbReference type="ChEBI" id="CHEBI:43474"/>
        <dbReference type="ChEBI" id="CHEBI:141005"/>
        <dbReference type="ChEBI" id="CHEBI:456216"/>
        <dbReference type="EC" id="6.3.2.17"/>
    </reaction>
</comment>
<dbReference type="GO" id="GO:0005737">
    <property type="term" value="C:cytoplasm"/>
    <property type="evidence" value="ECO:0007669"/>
    <property type="project" value="TreeGrafter"/>
</dbReference>
<evidence type="ECO:0000256" key="21">
    <source>
        <dbReference type="ARBA" id="ARBA00049161"/>
    </source>
</evidence>
<dbReference type="InterPro" id="IPR004101">
    <property type="entry name" value="Mur_ligase_C"/>
</dbReference>
<dbReference type="STRING" id="1122973.GCA_000379925_01782"/>
<evidence type="ECO:0000256" key="3">
    <source>
        <dbReference type="ARBA" id="ARBA00004799"/>
    </source>
</evidence>
<dbReference type="Gene3D" id="3.90.190.20">
    <property type="entry name" value="Mur ligase, C-terminal domain"/>
    <property type="match status" value="1"/>
</dbReference>
<comment type="catalytic activity">
    <reaction evidence="20">
        <text>(6R)-5,10-methylenetetrahydrofolyl-(gamma-L-Glu)(n) + L-glutamate + ATP = (6R)-5,10-methylenetetrahydrofolyl-(gamma-L-Glu)(n+1) + ADP + phosphate + H(+)</text>
        <dbReference type="Rhea" id="RHEA:51912"/>
        <dbReference type="Rhea" id="RHEA-COMP:13257"/>
        <dbReference type="Rhea" id="RHEA-COMP:13258"/>
        <dbReference type="ChEBI" id="CHEBI:15378"/>
        <dbReference type="ChEBI" id="CHEBI:29985"/>
        <dbReference type="ChEBI" id="CHEBI:30616"/>
        <dbReference type="ChEBI" id="CHEBI:43474"/>
        <dbReference type="ChEBI" id="CHEBI:136572"/>
        <dbReference type="ChEBI" id="CHEBI:456216"/>
        <dbReference type="EC" id="6.3.2.17"/>
    </reaction>
</comment>
<comment type="cofactor">
    <cofactor evidence="1">
        <name>Mg(2+)</name>
        <dbReference type="ChEBI" id="CHEBI:18420"/>
    </cofactor>
</comment>
<evidence type="ECO:0000259" key="23">
    <source>
        <dbReference type="Pfam" id="PF02875"/>
    </source>
</evidence>
<evidence type="ECO:0000256" key="8">
    <source>
        <dbReference type="ARBA" id="ARBA00019357"/>
    </source>
</evidence>
<evidence type="ECO:0000256" key="6">
    <source>
        <dbReference type="ARBA" id="ARBA00013023"/>
    </source>
</evidence>
<comment type="catalytic activity">
    <reaction evidence="21">
        <text>7,8-dihydropteroate + L-glutamate + ATP = 7,8-dihydrofolate + ADP + phosphate + H(+)</text>
        <dbReference type="Rhea" id="RHEA:23584"/>
        <dbReference type="ChEBI" id="CHEBI:15378"/>
        <dbReference type="ChEBI" id="CHEBI:17839"/>
        <dbReference type="ChEBI" id="CHEBI:29985"/>
        <dbReference type="ChEBI" id="CHEBI:30616"/>
        <dbReference type="ChEBI" id="CHEBI:43474"/>
        <dbReference type="ChEBI" id="CHEBI:57451"/>
        <dbReference type="ChEBI" id="CHEBI:456216"/>
        <dbReference type="EC" id="6.3.2.12"/>
    </reaction>
</comment>
<evidence type="ECO:0000256" key="9">
    <source>
        <dbReference type="ARBA" id="ARBA00022598"/>
    </source>
</evidence>
<keyword evidence="11 22" id="KW-0547">Nucleotide-binding</keyword>
<evidence type="ECO:0000256" key="5">
    <source>
        <dbReference type="ARBA" id="ARBA00008276"/>
    </source>
</evidence>
<comment type="caution">
    <text evidence="25">The sequence shown here is derived from an EMBL/GenBank/DDBJ whole genome shotgun (WGS) entry which is preliminary data.</text>
</comment>
<comment type="function">
    <text evidence="2">Functions in two distinct reactions of the de novo folate biosynthetic pathway. Catalyzes the addition of a glutamate residue to dihydropteroate (7,8-dihydropteroate or H2Pte) to form dihydrofolate (7,8-dihydrofolate monoglutamate or H2Pte-Glu). Also catalyzes successive additions of L-glutamate to tetrahydrofolate or 10-formyltetrahydrofolate or 5,10-methylenetetrahydrofolate, leading to folylpolyglutamate derivatives.</text>
</comment>
<gene>
    <name evidence="25" type="ORF">E4P47_01345</name>
</gene>
<evidence type="ECO:0000256" key="2">
    <source>
        <dbReference type="ARBA" id="ARBA00002714"/>
    </source>
</evidence>
<evidence type="ECO:0000256" key="18">
    <source>
        <dbReference type="ARBA" id="ARBA00047493"/>
    </source>
</evidence>
<dbReference type="EMBL" id="SPNC01000009">
    <property type="protein sequence ID" value="TFH96987.1"/>
    <property type="molecule type" value="Genomic_DNA"/>
</dbReference>
<dbReference type="EC" id="6.3.2.17" evidence="7"/>
<dbReference type="GO" id="GO:0008841">
    <property type="term" value="F:dihydrofolate synthase activity"/>
    <property type="evidence" value="ECO:0007669"/>
    <property type="project" value="UniProtKB-EC"/>
</dbReference>
<evidence type="ECO:0000256" key="16">
    <source>
        <dbReference type="ARBA" id="ARBA00030592"/>
    </source>
</evidence>
<dbReference type="PANTHER" id="PTHR11136:SF0">
    <property type="entry name" value="DIHYDROFOLATE SYNTHETASE-RELATED"/>
    <property type="match status" value="1"/>
</dbReference>
<dbReference type="Proteomes" id="UP000297225">
    <property type="component" value="Unassembled WGS sequence"/>
</dbReference>
<evidence type="ECO:0000256" key="11">
    <source>
        <dbReference type="ARBA" id="ARBA00022741"/>
    </source>
</evidence>
<evidence type="ECO:0000256" key="15">
    <source>
        <dbReference type="ARBA" id="ARBA00030048"/>
    </source>
</evidence>
<feature type="domain" description="Mur ligase central" evidence="24">
    <location>
        <begin position="51"/>
        <end position="263"/>
    </location>
</feature>
<comment type="similarity">
    <text evidence="5 22">Belongs to the folylpolyglutamate synthase family.</text>
</comment>
<dbReference type="PIRSF" id="PIRSF001563">
    <property type="entry name" value="Folylpolyglu_synth"/>
    <property type="match status" value="1"/>
</dbReference>
<accession>A0A4Y8WRW6</accession>
<feature type="domain" description="Mur ligase C-terminal" evidence="23">
    <location>
        <begin position="299"/>
        <end position="410"/>
    </location>
</feature>
<evidence type="ECO:0000256" key="13">
    <source>
        <dbReference type="ARBA" id="ARBA00022842"/>
    </source>
</evidence>
<dbReference type="RefSeq" id="WP_134849130.1">
    <property type="nucleotide sequence ID" value="NZ_CP197400.1"/>
</dbReference>
<name>A0A4Y8WRW6_9PORP</name>
<dbReference type="OrthoDB" id="9809356at2"/>
<evidence type="ECO:0000313" key="26">
    <source>
        <dbReference type="Proteomes" id="UP000297225"/>
    </source>
</evidence>
<evidence type="ECO:0000259" key="24">
    <source>
        <dbReference type="Pfam" id="PF08245"/>
    </source>
</evidence>
<comment type="pathway">
    <text evidence="3">Cofactor biosynthesis; tetrahydrofolate biosynthesis; 7,8-dihydrofolate from 2-amino-4-hydroxy-6-hydroxymethyl-7,8-dihydropteridine diphosphate and 4-aminobenzoate: step 2/2.</text>
</comment>
<dbReference type="InterPro" id="IPR013221">
    <property type="entry name" value="Mur_ligase_cen"/>
</dbReference>
<keyword evidence="12 22" id="KW-0067">ATP-binding</keyword>
<dbReference type="PANTHER" id="PTHR11136">
    <property type="entry name" value="FOLYLPOLYGLUTAMATE SYNTHASE-RELATED"/>
    <property type="match status" value="1"/>
</dbReference>
<proteinExistence type="inferred from homology"/>
<keyword evidence="26" id="KW-1185">Reference proteome</keyword>
<evidence type="ECO:0000256" key="7">
    <source>
        <dbReference type="ARBA" id="ARBA00013025"/>
    </source>
</evidence>
<keyword evidence="9 22" id="KW-0436">Ligase</keyword>
<evidence type="ECO:0000256" key="20">
    <source>
        <dbReference type="ARBA" id="ARBA00049035"/>
    </source>
</evidence>
<keyword evidence="14" id="KW-0289">Folate biosynthesis</keyword>
<keyword evidence="10" id="KW-0479">Metal-binding</keyword>
<dbReference type="Gene3D" id="3.40.1190.10">
    <property type="entry name" value="Mur-like, catalytic domain"/>
    <property type="match status" value="1"/>
</dbReference>
<evidence type="ECO:0000256" key="4">
    <source>
        <dbReference type="ARBA" id="ARBA00005150"/>
    </source>
</evidence>
<organism evidence="25 26">
    <name type="scientific">Porphyromonas levii</name>
    <dbReference type="NCBI Taxonomy" id="28114"/>
    <lineage>
        <taxon>Bacteria</taxon>
        <taxon>Pseudomonadati</taxon>
        <taxon>Bacteroidota</taxon>
        <taxon>Bacteroidia</taxon>
        <taxon>Bacteroidales</taxon>
        <taxon>Porphyromonadaceae</taxon>
        <taxon>Porphyromonas</taxon>
    </lineage>
</organism>
<dbReference type="Pfam" id="PF02875">
    <property type="entry name" value="Mur_ligase_C"/>
    <property type="match status" value="1"/>
</dbReference>
<evidence type="ECO:0000256" key="22">
    <source>
        <dbReference type="PIRNR" id="PIRNR001563"/>
    </source>
</evidence>
<comment type="catalytic activity">
    <reaction evidence="19">
        <text>10-formyltetrahydrofolyl-(gamma-L-Glu)(n) + L-glutamate + ATP = 10-formyltetrahydrofolyl-(gamma-L-Glu)(n+1) + ADP + phosphate + H(+)</text>
        <dbReference type="Rhea" id="RHEA:51904"/>
        <dbReference type="Rhea" id="RHEA-COMP:13088"/>
        <dbReference type="Rhea" id="RHEA-COMP:14300"/>
        <dbReference type="ChEBI" id="CHEBI:15378"/>
        <dbReference type="ChEBI" id="CHEBI:29985"/>
        <dbReference type="ChEBI" id="CHEBI:30616"/>
        <dbReference type="ChEBI" id="CHEBI:43474"/>
        <dbReference type="ChEBI" id="CHEBI:134413"/>
        <dbReference type="ChEBI" id="CHEBI:456216"/>
        <dbReference type="EC" id="6.3.2.17"/>
    </reaction>
</comment>
<evidence type="ECO:0000256" key="17">
    <source>
        <dbReference type="ARBA" id="ARBA00032510"/>
    </source>
</evidence>
<dbReference type="GO" id="GO:0005524">
    <property type="term" value="F:ATP binding"/>
    <property type="evidence" value="ECO:0007669"/>
    <property type="project" value="UniProtKB-KW"/>
</dbReference>
<dbReference type="InterPro" id="IPR036565">
    <property type="entry name" value="Mur-like_cat_sf"/>
</dbReference>
<dbReference type="FunFam" id="3.40.1190.10:FF:000011">
    <property type="entry name" value="Folylpolyglutamate synthase/dihydrofolate synthase"/>
    <property type="match status" value="1"/>
</dbReference>
<protein>
    <recommendedName>
        <fullName evidence="8">Dihydrofolate synthase/folylpolyglutamate synthase</fullName>
        <ecNumber evidence="6">6.3.2.12</ecNumber>
        <ecNumber evidence="7">6.3.2.17</ecNumber>
    </recommendedName>
    <alternativeName>
        <fullName evidence="17">Folylpoly-gamma-glutamate synthetase-dihydrofolate synthetase</fullName>
    </alternativeName>
    <alternativeName>
        <fullName evidence="15">Folylpolyglutamate synthetase</fullName>
    </alternativeName>
    <alternativeName>
        <fullName evidence="16">Tetrahydrofolylpolyglutamate synthase</fullName>
    </alternativeName>
</protein>
<dbReference type="AlphaFoldDB" id="A0A4Y8WRW6"/>
<sequence>MTYQETTEYLFSQLPQFEKEGASGYKPGLERVEALLALCGSPQKQLTTLHIAGSNGKGSTSTMLAATLAESGLKVGLFTSPHLVDFRERIRINGEMVSEAYVVRFVKEIRAKVPKDLAPSFFELTTALAFAYFVEEQVDIAVIEVGMGGRLDSTNVITPLVSVITNVSNDHAQFLGGTLTAIAGEKAGIIKPNSPTVLSRSSVAEVTEVVKARAAEMGSPLTMADKAEEILMYTQVPDGYKVVTHHFGTLHLPLMGSYQIENFGGVLQTLLILKDKGYNITHDALQKGLEKLPHYGLRGRLEVLQSGTPTVVIDTGHNPDAWAYLSTTLEDWQSHGGLVMMIGMAGDKDLRHVVTCFPHDAYYIFCQANNQRALPATELQALAHEVGIRRSEVVSDVLEAYQVALTRAKELGAAKLFVGGSNYVIGELLTK</sequence>